<dbReference type="Proteomes" id="UP000058660">
    <property type="component" value="Chromosome"/>
</dbReference>
<protein>
    <submittedName>
        <fullName evidence="2">DNA primase</fullName>
    </submittedName>
</protein>
<organism evidence="2 3">
    <name type="scientific">Thermus aquaticus (strain ATCC BAA-2747 / Y51MC23)</name>
    <dbReference type="NCBI Taxonomy" id="498848"/>
    <lineage>
        <taxon>Bacteria</taxon>
        <taxon>Thermotogati</taxon>
        <taxon>Deinococcota</taxon>
        <taxon>Deinococci</taxon>
        <taxon>Thermales</taxon>
        <taxon>Thermaceae</taxon>
        <taxon>Thermus</taxon>
    </lineage>
</organism>
<dbReference type="EMBL" id="CP010822">
    <property type="protein sequence ID" value="ALJ92032.1"/>
    <property type="molecule type" value="Genomic_DNA"/>
</dbReference>
<feature type="region of interest" description="Disordered" evidence="1">
    <location>
        <begin position="522"/>
        <end position="573"/>
    </location>
</feature>
<evidence type="ECO:0000313" key="3">
    <source>
        <dbReference type="Proteomes" id="UP000058660"/>
    </source>
</evidence>
<gene>
    <name evidence="2" type="ORF">TO73_2220</name>
</gene>
<dbReference type="RefSeq" id="WP_003046661.1">
    <property type="nucleotide sequence ID" value="NZ_CP010822.1"/>
</dbReference>
<feature type="compositionally biased region" description="Basic and acidic residues" evidence="1">
    <location>
        <begin position="527"/>
        <end position="543"/>
    </location>
</feature>
<sequence>MTFQDLLKKVEGVKAETLPALLPELFAGIYGAGLLDTEREALFLSLKKKTGVSMGALRRDWGRYLATREAQAREEEAALPEDALEAARELSQDPALLHRAIRAMGALGVVGEEENRGLLYLAFLSARTERPISVFVKGRSSSGKSFLVETALTLIPPRGYYKLTSMSEKALVYTDLDFSHRHLLLYEEDGLATEGILYLVRTLLSEGEIRYLTTEKTPQGKMVAREIHRPGPTGLITTLTKGLTKEDNETRTISLYMNDSKEHTLRVIEAQALREGGLWAGEEVDPLPWHALYWTLPQKEVVVPFAPAVQRLLHAQDLPEDLTRLRRDFPRFLTLVKVVALLHHARREEREGRIVATLEDYALAYHLAARPLTRSVRNISPQALKVAAAVREVVREKEDRAKGEGQEFWATPSEVARVLRWGKRTAYKWVDLAEEGGLIEVRTEGNRKRLYPVEDAPLEEAAFRLLPEPETLAQELGEELTYVHPVHGGWEKSVLSFPQTACTTPPKTEENALLGEENQCARHVHERAREEEKSRLGEEKPRAQGEVPFSSQKSEERARPVHAPRARPGWREV</sequence>
<reference evidence="3" key="1">
    <citation type="journal article" date="2015" name="PLoS ONE">
        <title>Complete Genome Sequence of Thermus aquaticus Y51MC23.</title>
        <authorList>
            <person name="Brumm P.J."/>
            <person name="Monsma S."/>
            <person name="Keough B."/>
            <person name="Jasinovica S."/>
            <person name="Ferguson E."/>
            <person name="Schoenfeld T."/>
            <person name="Lodes M."/>
            <person name="Mead D.A."/>
        </authorList>
    </citation>
    <scope>NUCLEOTIDE SEQUENCE [LARGE SCALE GENOMIC DNA]</scope>
    <source>
        <strain evidence="3">BAA-2747 / Y51MC23</strain>
    </source>
</reference>
<proteinExistence type="predicted"/>
<accession>A0ABN4IM34</accession>
<evidence type="ECO:0000256" key="1">
    <source>
        <dbReference type="SAM" id="MobiDB-lite"/>
    </source>
</evidence>
<evidence type="ECO:0000313" key="2">
    <source>
        <dbReference type="EMBL" id="ALJ92032.1"/>
    </source>
</evidence>
<keyword evidence="3" id="KW-1185">Reference proteome</keyword>
<name>A0ABN4IM34_THEA5</name>